<gene>
    <name evidence="1" type="ORF">GS660_19730</name>
</gene>
<dbReference type="EMBL" id="WWNR01000027">
    <property type="protein sequence ID" value="MZQ91320.1"/>
    <property type="molecule type" value="Genomic_DNA"/>
</dbReference>
<proteinExistence type="predicted"/>
<comment type="caution">
    <text evidence="1">The sequence shown here is derived from an EMBL/GenBank/DDBJ whole genome shotgun (WGS) entry which is preliminary data.</text>
</comment>
<name>A0A6L8VQ77_9RHOB</name>
<evidence type="ECO:0000313" key="2">
    <source>
        <dbReference type="Proteomes" id="UP000477083"/>
    </source>
</evidence>
<dbReference type="Proteomes" id="UP000477083">
    <property type="component" value="Unassembled WGS sequence"/>
</dbReference>
<dbReference type="RefSeq" id="WP_161348702.1">
    <property type="nucleotide sequence ID" value="NZ_BMGW01000027.1"/>
</dbReference>
<reference evidence="1 2" key="1">
    <citation type="submission" date="2020-01" db="EMBL/GenBank/DDBJ databases">
        <title>Frigidibacter albus SP32T (=CGMCC 1.13995T).</title>
        <authorList>
            <person name="Liao X."/>
        </authorList>
    </citation>
    <scope>NUCLEOTIDE SEQUENCE [LARGE SCALE GENOMIC DNA]</scope>
    <source>
        <strain evidence="1 2">SP32</strain>
    </source>
</reference>
<organism evidence="1 2">
    <name type="scientific">Frigidibacter albus</name>
    <dbReference type="NCBI Taxonomy" id="1465486"/>
    <lineage>
        <taxon>Bacteria</taxon>
        <taxon>Pseudomonadati</taxon>
        <taxon>Pseudomonadota</taxon>
        <taxon>Alphaproteobacteria</taxon>
        <taxon>Rhodobacterales</taxon>
        <taxon>Paracoccaceae</taxon>
        <taxon>Frigidibacter</taxon>
    </lineage>
</organism>
<keyword evidence="2" id="KW-1185">Reference proteome</keyword>
<dbReference type="AlphaFoldDB" id="A0A6L8VQ77"/>
<evidence type="ECO:0000313" key="1">
    <source>
        <dbReference type="EMBL" id="MZQ91320.1"/>
    </source>
</evidence>
<dbReference type="OrthoDB" id="7865488at2"/>
<sequence>MATRITTTAADTAKDAVHFTPTAVCRSFSRLLVALAGHVEAERDIQHVSCWDPAFMDWGRQAERARDEVLSSLDAVDRAAPERPEDRPLQRIALLTGSMIRTTDAEEFAHLHGLVDRFPGLFSCPAASAASLRVNQMLVTAKARLADLATLSEYVDADAPDAMMPAGDVPPLAM</sequence>
<protein>
    <submittedName>
        <fullName evidence="1">Uncharacterized protein</fullName>
    </submittedName>
</protein>
<accession>A0A6L8VQ77</accession>